<reference evidence="13 14" key="1">
    <citation type="submission" date="2016-10" db="EMBL/GenBank/DDBJ databases">
        <authorList>
            <person name="de Groot N.N."/>
        </authorList>
    </citation>
    <scope>NUCLEOTIDE SEQUENCE [LARGE SCALE GENOMIC DNA]</scope>
    <source>
        <strain evidence="13 14">47C3B</strain>
    </source>
</reference>
<dbReference type="InterPro" id="IPR023996">
    <property type="entry name" value="TonB-dep_OMP_SusC/RagA"/>
</dbReference>
<dbReference type="SUPFAM" id="SSF49464">
    <property type="entry name" value="Carboxypeptidase regulatory domain-like"/>
    <property type="match status" value="1"/>
</dbReference>
<keyword evidence="4" id="KW-0410">Iron transport</keyword>
<evidence type="ECO:0000313" key="14">
    <source>
        <dbReference type="Proteomes" id="UP000199072"/>
    </source>
</evidence>
<comment type="subcellular location">
    <subcellularLocation>
        <location evidence="1 10">Cell outer membrane</location>
        <topology evidence="1 10">Multi-pass membrane protein</topology>
    </subcellularLocation>
</comment>
<keyword evidence="6" id="KW-0408">Iron</keyword>
<dbReference type="Gene3D" id="2.170.130.10">
    <property type="entry name" value="TonB-dependent receptor, plug domain"/>
    <property type="match status" value="1"/>
</dbReference>
<dbReference type="PROSITE" id="PS52016">
    <property type="entry name" value="TONB_DEPENDENT_REC_3"/>
    <property type="match status" value="1"/>
</dbReference>
<evidence type="ECO:0000259" key="12">
    <source>
        <dbReference type="SMART" id="SM00965"/>
    </source>
</evidence>
<evidence type="ECO:0000256" key="11">
    <source>
        <dbReference type="RuleBase" id="RU003357"/>
    </source>
</evidence>
<dbReference type="SMART" id="SM00965">
    <property type="entry name" value="STN"/>
    <property type="match status" value="1"/>
</dbReference>
<keyword evidence="5 10" id="KW-0812">Transmembrane</keyword>
<evidence type="ECO:0000256" key="1">
    <source>
        <dbReference type="ARBA" id="ARBA00004571"/>
    </source>
</evidence>
<dbReference type="AlphaFoldDB" id="A0A1G7IRM1"/>
<dbReference type="Pfam" id="PF13715">
    <property type="entry name" value="CarbopepD_reg_2"/>
    <property type="match status" value="1"/>
</dbReference>
<dbReference type="NCBIfam" id="TIGR04057">
    <property type="entry name" value="SusC_RagA_signa"/>
    <property type="match status" value="1"/>
</dbReference>
<evidence type="ECO:0000256" key="3">
    <source>
        <dbReference type="ARBA" id="ARBA00022452"/>
    </source>
</evidence>
<keyword evidence="8 10" id="KW-0472">Membrane</keyword>
<evidence type="ECO:0000256" key="10">
    <source>
        <dbReference type="PROSITE-ProRule" id="PRU01360"/>
    </source>
</evidence>
<dbReference type="NCBIfam" id="TIGR04056">
    <property type="entry name" value="OMP_RagA_SusC"/>
    <property type="match status" value="1"/>
</dbReference>
<evidence type="ECO:0000256" key="5">
    <source>
        <dbReference type="ARBA" id="ARBA00022692"/>
    </source>
</evidence>
<keyword evidence="3 10" id="KW-1134">Transmembrane beta strand</keyword>
<sequence length="1134" mass="124284">MKFSAISIAVPKIGRHPVSKFLMIMKLTTLMLIIGLLQVSAKGFSQITLNAKKASIVKVFQSIQKQSGFDLFYDENDLKDTRVTIKTNNSNLEETLKKCLANLDLDYRILDKNVVITQKVKPITNAKANQITPIDANGHVVDKDGIPIPGATVRVQNGSQATISDEKGFFTLKGVENGSIIMVTVIGYEPKAVNAAANVGDVRLVQATSKLDEVQVQAYGVTSRRLSTGNISTVKAADIEKQPVSNPLLALAGRVPGLTITQNTGVPGSSVSVRIQGQNSMTRGNEPFYVIDGVPYISQLPSNLGDGILGAQGTNGTDFYGGGSPFSFINPEEIESIDVLKDADATAIYGSRAANGAILITTKKGKAGLTKVDLKMQQGVGKVTRFLKVLNTDQYLQLRREAYQNDGLPVPTKATTPSTSNYDLTLYDSNRNTDWQKELIGGTAKYTDAQLSISGGNVQTSFRISGNYHNETTVFPGDFGDQKGSFGFNLNHNSMNQKFKIQISGNYLSDNNRLLSNDLTNIAIRLSPNAPSLTKPDGSLNWARFLPAGAVDSVSTWLNPLAQLDKTYKNNTKNLISSGNVSYEFYPGLVLKANLGYTNLTTDEITTSPLSAVAPERRIIATATSLRNASYGQGAISSWIIEPQFSYNNVWGANSINALLGATFQKLNTQEFAQIGVNYISDALLKSVSAANTRTIINDINTTYKYNAFFARLNYNYDSRYILNGTLRRDGSSRFGPDSRFHDFWAIGGAWVFSSEDFIKEKFPFISFGKLRGSYGLTGNDQIGDYVFSSQYSSIVVNTPYQGTGSIQITGNSNPQLQWEETKKKQFGIDLGFLKDRILFNINYFDNHSSNQLINYSLPAFTGFGSVLANLPAVVQNRGWELSATTVNIKTENVNWSSGINFTTSQNKLLEFPNLETSAYYSSYIIGQPVSIGKTYASSGVNPQTGLYQVNTASGTPTSNPSDIDRTYIYNLMPKFYGGIQNSISYKSLQLDFLLQFVKQQGSNDIPYYAQPGAFASGNRFAPTANLSAIYLQRWTKPGQTDALVQKVSTTLYSDYFGSLGISDASYIRLKNLSFSWSLPSQWQNRMKMTNAKLFIQGQNLFTLTNYIGPDPENQSVSSLAPLRVITLGFQTTF</sequence>
<feature type="domain" description="Secretin/TonB short N-terminal" evidence="12">
    <location>
        <begin position="69"/>
        <end position="119"/>
    </location>
</feature>
<dbReference type="OrthoDB" id="9768177at2"/>
<keyword evidence="14" id="KW-1185">Reference proteome</keyword>
<evidence type="ECO:0000256" key="4">
    <source>
        <dbReference type="ARBA" id="ARBA00022496"/>
    </source>
</evidence>
<dbReference type="Pfam" id="PF07715">
    <property type="entry name" value="Plug"/>
    <property type="match status" value="1"/>
</dbReference>
<dbReference type="InterPro" id="IPR037066">
    <property type="entry name" value="Plug_dom_sf"/>
</dbReference>
<evidence type="ECO:0000256" key="9">
    <source>
        <dbReference type="ARBA" id="ARBA00023237"/>
    </source>
</evidence>
<dbReference type="InterPro" id="IPR000531">
    <property type="entry name" value="Beta-barrel_TonB"/>
</dbReference>
<dbReference type="InterPro" id="IPR036942">
    <property type="entry name" value="Beta-barrel_TonB_sf"/>
</dbReference>
<evidence type="ECO:0000256" key="2">
    <source>
        <dbReference type="ARBA" id="ARBA00022448"/>
    </source>
</evidence>
<evidence type="ECO:0000256" key="6">
    <source>
        <dbReference type="ARBA" id="ARBA00023004"/>
    </source>
</evidence>
<dbReference type="InterPro" id="IPR039426">
    <property type="entry name" value="TonB-dep_rcpt-like"/>
</dbReference>
<dbReference type="Gene3D" id="2.60.40.1120">
    <property type="entry name" value="Carboxypeptidase-like, regulatory domain"/>
    <property type="match status" value="1"/>
</dbReference>
<name>A0A1G7IRM1_9SPHI</name>
<evidence type="ECO:0000256" key="7">
    <source>
        <dbReference type="ARBA" id="ARBA00023077"/>
    </source>
</evidence>
<keyword evidence="4" id="KW-0406">Ion transport</keyword>
<organism evidence="13 14">
    <name type="scientific">Mucilaginibacter pineti</name>
    <dbReference type="NCBI Taxonomy" id="1391627"/>
    <lineage>
        <taxon>Bacteria</taxon>
        <taxon>Pseudomonadati</taxon>
        <taxon>Bacteroidota</taxon>
        <taxon>Sphingobacteriia</taxon>
        <taxon>Sphingobacteriales</taxon>
        <taxon>Sphingobacteriaceae</taxon>
        <taxon>Mucilaginibacter</taxon>
    </lineage>
</organism>
<evidence type="ECO:0000256" key="8">
    <source>
        <dbReference type="ARBA" id="ARBA00023136"/>
    </source>
</evidence>
<keyword evidence="2 10" id="KW-0813">Transport</keyword>
<dbReference type="InterPro" id="IPR008969">
    <property type="entry name" value="CarboxyPept-like_regulatory"/>
</dbReference>
<dbReference type="Proteomes" id="UP000199072">
    <property type="component" value="Unassembled WGS sequence"/>
</dbReference>
<dbReference type="GO" id="GO:0009279">
    <property type="term" value="C:cell outer membrane"/>
    <property type="evidence" value="ECO:0007669"/>
    <property type="project" value="UniProtKB-SubCell"/>
</dbReference>
<dbReference type="Pfam" id="PF00593">
    <property type="entry name" value="TonB_dep_Rec_b-barrel"/>
    <property type="match status" value="1"/>
</dbReference>
<dbReference type="EMBL" id="FNAI01000013">
    <property type="protein sequence ID" value="SDF15238.1"/>
    <property type="molecule type" value="Genomic_DNA"/>
</dbReference>
<dbReference type="InterPro" id="IPR012910">
    <property type="entry name" value="Plug_dom"/>
</dbReference>
<dbReference type="SUPFAM" id="SSF56935">
    <property type="entry name" value="Porins"/>
    <property type="match status" value="1"/>
</dbReference>
<comment type="similarity">
    <text evidence="10 11">Belongs to the TonB-dependent receptor family.</text>
</comment>
<gene>
    <name evidence="13" type="ORF">SAMN05216464_113133</name>
</gene>
<dbReference type="STRING" id="1391627.SAMN05216464_113133"/>
<dbReference type="GO" id="GO:0006826">
    <property type="term" value="P:iron ion transport"/>
    <property type="evidence" value="ECO:0007669"/>
    <property type="project" value="UniProtKB-KW"/>
</dbReference>
<proteinExistence type="inferred from homology"/>
<dbReference type="InterPro" id="IPR023997">
    <property type="entry name" value="TonB-dep_OMP_SusC/RagA_CS"/>
</dbReference>
<evidence type="ECO:0000313" key="13">
    <source>
        <dbReference type="EMBL" id="SDF15238.1"/>
    </source>
</evidence>
<protein>
    <submittedName>
        <fullName evidence="13">TonB-linked outer membrane protein, SusC/RagA family</fullName>
    </submittedName>
</protein>
<dbReference type="Gene3D" id="2.40.170.20">
    <property type="entry name" value="TonB-dependent receptor, beta-barrel domain"/>
    <property type="match status" value="1"/>
</dbReference>
<dbReference type="RefSeq" id="WP_091153318.1">
    <property type="nucleotide sequence ID" value="NZ_FNAI01000013.1"/>
</dbReference>
<accession>A0A1G7IRM1</accession>
<keyword evidence="7 11" id="KW-0798">TonB box</keyword>
<dbReference type="InterPro" id="IPR011662">
    <property type="entry name" value="Secretin/TonB_short_N"/>
</dbReference>
<keyword evidence="9 10" id="KW-0998">Cell outer membrane</keyword>